<dbReference type="PANTHER" id="PTHR33594">
    <property type="entry name" value="SUPERFAMILY HYDROLASE, PUTATIVE (AFU_ORTHOLOGUE AFUA_1G03035)-RELATED"/>
    <property type="match status" value="1"/>
</dbReference>
<dbReference type="InterPro" id="IPR003607">
    <property type="entry name" value="HD/PDEase_dom"/>
</dbReference>
<dbReference type="Pfam" id="PF01966">
    <property type="entry name" value="HD"/>
    <property type="match status" value="1"/>
</dbReference>
<evidence type="ECO:0000313" key="2">
    <source>
        <dbReference type="EMBL" id="GCF93668.1"/>
    </source>
</evidence>
<dbReference type="CDD" id="cd00077">
    <property type="entry name" value="HDc"/>
    <property type="match status" value="1"/>
</dbReference>
<keyword evidence="2" id="KW-0378">Hydrolase</keyword>
<dbReference type="InterPro" id="IPR006674">
    <property type="entry name" value="HD_domain"/>
</dbReference>
<feature type="domain" description="HD" evidence="1">
    <location>
        <begin position="24"/>
        <end position="127"/>
    </location>
</feature>
<dbReference type="RefSeq" id="WP_146622124.1">
    <property type="nucleotide sequence ID" value="NZ_BJCC01000012.1"/>
</dbReference>
<accession>A0A4P5PCI5</accession>
<dbReference type="SUPFAM" id="SSF109604">
    <property type="entry name" value="HD-domain/PDEase-like"/>
    <property type="match status" value="1"/>
</dbReference>
<dbReference type="PANTHER" id="PTHR33594:SF1">
    <property type="entry name" value="HD_PDEASE DOMAIN-CONTAINING PROTEIN"/>
    <property type="match status" value="1"/>
</dbReference>
<dbReference type="GO" id="GO:0016787">
    <property type="term" value="F:hydrolase activity"/>
    <property type="evidence" value="ECO:0007669"/>
    <property type="project" value="UniProtKB-KW"/>
</dbReference>
<dbReference type="Proteomes" id="UP000290567">
    <property type="component" value="Unassembled WGS sequence"/>
</dbReference>
<protein>
    <submittedName>
        <fullName evidence="2">Metal-dependent phosphohydrolase</fullName>
    </submittedName>
</protein>
<proteinExistence type="predicted"/>
<reference evidence="3" key="1">
    <citation type="submission" date="2019-02" db="EMBL/GenBank/DDBJ databases">
        <title>Draft genome sequence of Enterococcus sp. Gos25-1.</title>
        <authorList>
            <person name="Tanaka N."/>
            <person name="Shiwa Y."/>
            <person name="Fujita N."/>
        </authorList>
    </citation>
    <scope>NUCLEOTIDE SEQUENCE [LARGE SCALE GENOMIC DNA]</scope>
    <source>
        <strain evidence="3">Gos25-1</strain>
    </source>
</reference>
<gene>
    <name evidence="2" type="ORF">NRIC_15590</name>
</gene>
<dbReference type="Gene3D" id="1.10.472.50">
    <property type="entry name" value="HD-domain/PDEase-like"/>
    <property type="match status" value="1"/>
</dbReference>
<evidence type="ECO:0000259" key="1">
    <source>
        <dbReference type="PROSITE" id="PS51831"/>
    </source>
</evidence>
<organism evidence="2 3">
    <name type="scientific">Enterococcus florum</name>
    <dbReference type="NCBI Taxonomy" id="2480627"/>
    <lineage>
        <taxon>Bacteria</taxon>
        <taxon>Bacillati</taxon>
        <taxon>Bacillota</taxon>
        <taxon>Bacilli</taxon>
        <taxon>Lactobacillales</taxon>
        <taxon>Enterococcaceae</taxon>
        <taxon>Enterococcus</taxon>
    </lineage>
</organism>
<dbReference type="PROSITE" id="PS51831">
    <property type="entry name" value="HD"/>
    <property type="match status" value="1"/>
</dbReference>
<dbReference type="SMART" id="SM00471">
    <property type="entry name" value="HDc"/>
    <property type="match status" value="1"/>
</dbReference>
<dbReference type="EMBL" id="BJCC01000012">
    <property type="protein sequence ID" value="GCF93668.1"/>
    <property type="molecule type" value="Genomic_DNA"/>
</dbReference>
<keyword evidence="3" id="KW-1185">Reference proteome</keyword>
<comment type="caution">
    <text evidence="2">The sequence shown here is derived from an EMBL/GenBank/DDBJ whole genome shotgun (WGS) entry which is preliminary data.</text>
</comment>
<sequence>MIGKIEAIRQYSYQKLNHEYTGHDFFHSERVAKLAEKLAEGSNVSLPIILAACYLHDVIDDKVTDDPKRERESINHFLNQLDWPDEAITQVLEIIDHLSFSYEVEHGKAELSLEGKIVQDADRLDALGAVGILRTAYYGGSTQTPLHHPNESPRTFGSKKEYRKKGTVINHFYEKLFLLQASMNTVKGKAEAQRRTKIMEDFLGEFYLEWDGDLPEIDKNEKKI</sequence>
<dbReference type="OrthoDB" id="9797344at2"/>
<evidence type="ECO:0000313" key="3">
    <source>
        <dbReference type="Proteomes" id="UP000290567"/>
    </source>
</evidence>
<dbReference type="AlphaFoldDB" id="A0A4P5PCI5"/>
<name>A0A4P5PCI5_9ENTE</name>
<dbReference type="Gene3D" id="1.20.58.1910">
    <property type="match status" value="1"/>
</dbReference>